<evidence type="ECO:0000256" key="2">
    <source>
        <dbReference type="ARBA" id="ARBA00004123"/>
    </source>
</evidence>
<dbReference type="Pfam" id="PF13359">
    <property type="entry name" value="DDE_Tnp_4"/>
    <property type="match status" value="1"/>
</dbReference>
<dbReference type="OrthoDB" id="10061326at2759"/>
<evidence type="ECO:0000256" key="3">
    <source>
        <dbReference type="ARBA" id="ARBA00006958"/>
    </source>
</evidence>
<keyword evidence="4" id="KW-0540">Nuclease</keyword>
<keyword evidence="6" id="KW-0378">Hydrolase</keyword>
<dbReference type="GO" id="GO:0004518">
    <property type="term" value="F:nuclease activity"/>
    <property type="evidence" value="ECO:0007669"/>
    <property type="project" value="UniProtKB-KW"/>
</dbReference>
<evidence type="ECO:0000256" key="1">
    <source>
        <dbReference type="ARBA" id="ARBA00001968"/>
    </source>
</evidence>
<evidence type="ECO:0000256" key="6">
    <source>
        <dbReference type="ARBA" id="ARBA00022801"/>
    </source>
</evidence>
<dbReference type="PANTHER" id="PTHR22930:SF269">
    <property type="entry name" value="NUCLEASE HARBI1-LIKE PROTEIN"/>
    <property type="match status" value="1"/>
</dbReference>
<evidence type="ECO:0000313" key="9">
    <source>
        <dbReference type="Proteomes" id="UP001152795"/>
    </source>
</evidence>
<dbReference type="GO" id="GO:0016787">
    <property type="term" value="F:hydrolase activity"/>
    <property type="evidence" value="ECO:0007669"/>
    <property type="project" value="UniProtKB-KW"/>
</dbReference>
<evidence type="ECO:0000256" key="7">
    <source>
        <dbReference type="ARBA" id="ARBA00023242"/>
    </source>
</evidence>
<gene>
    <name evidence="8" type="ORF">PACLA_8A041413</name>
</gene>
<dbReference type="InterPro" id="IPR045249">
    <property type="entry name" value="HARBI1-like"/>
</dbReference>
<keyword evidence="5" id="KW-0479">Metal-binding</keyword>
<evidence type="ECO:0000256" key="4">
    <source>
        <dbReference type="ARBA" id="ARBA00022722"/>
    </source>
</evidence>
<dbReference type="PANTHER" id="PTHR22930">
    <property type="match status" value="1"/>
</dbReference>
<dbReference type="GO" id="GO:0046872">
    <property type="term" value="F:metal ion binding"/>
    <property type="evidence" value="ECO:0007669"/>
    <property type="project" value="UniProtKB-KW"/>
</dbReference>
<comment type="caution">
    <text evidence="8">The sequence shown here is derived from an EMBL/GenBank/DDBJ whole genome shotgun (WGS) entry which is preliminary data.</text>
</comment>
<dbReference type="Proteomes" id="UP001152795">
    <property type="component" value="Unassembled WGS sequence"/>
</dbReference>
<dbReference type="AlphaFoldDB" id="A0A6S7GJ41"/>
<dbReference type="GO" id="GO:0005634">
    <property type="term" value="C:nucleus"/>
    <property type="evidence" value="ECO:0007669"/>
    <property type="project" value="UniProtKB-SubCell"/>
</dbReference>
<name>A0A6S7GJ41_PARCT</name>
<sequence length="415" mass="47261">MRKRKCIAILVLQGLLEIDKNPRGKTRSWIRKRESRGFYTNIVRELMVEDTAAYREMMRMSYDDFKVLLRVVEPHISPHQVQGGQKVIPAPERLTLTIRFLATGETYRSLCFQFRISVAAISYIVKEVCEAIVKHIGPLYLKVPSTTEEWLEIAAKFEEIWNYPNCVGAIDGKHIVMQPPANAGSFFYNYKHTHSIVLMAVAGPDYECIYADVGTNGRVADGGVWNKCSLSKSIDDGTISLPSARCLPFGVTKIPYLFVADDAFALKPNVMKPYPQQSLTEDKRIYNYRHSRARRISENLFGIIANRWRVIRGIILLPPETIESLIMAILVLHNYLRKSISSKASYCPVGLLDTEYCNGRFVQGLWRQESMSESLLPLSVSPTGHNASNNAKLVRETLKDYFFAEGSVDWQWNFC</sequence>
<evidence type="ECO:0000256" key="5">
    <source>
        <dbReference type="ARBA" id="ARBA00022723"/>
    </source>
</evidence>
<comment type="subcellular location">
    <subcellularLocation>
        <location evidence="2">Nucleus</location>
    </subcellularLocation>
</comment>
<evidence type="ECO:0000313" key="8">
    <source>
        <dbReference type="EMBL" id="CAB3993454.1"/>
    </source>
</evidence>
<comment type="cofactor">
    <cofactor evidence="1">
        <name>a divalent metal cation</name>
        <dbReference type="ChEBI" id="CHEBI:60240"/>
    </cofactor>
</comment>
<proteinExistence type="inferred from homology"/>
<reference evidence="8" key="1">
    <citation type="submission" date="2020-04" db="EMBL/GenBank/DDBJ databases">
        <authorList>
            <person name="Alioto T."/>
            <person name="Alioto T."/>
            <person name="Gomez Garrido J."/>
        </authorList>
    </citation>
    <scope>NUCLEOTIDE SEQUENCE</scope>
    <source>
        <strain evidence="8">A484AB</strain>
    </source>
</reference>
<dbReference type="EMBL" id="CACRXK020002264">
    <property type="protein sequence ID" value="CAB3993454.1"/>
    <property type="molecule type" value="Genomic_DNA"/>
</dbReference>
<accession>A0A6S7GJ41</accession>
<keyword evidence="7" id="KW-0539">Nucleus</keyword>
<keyword evidence="9" id="KW-1185">Reference proteome</keyword>
<dbReference type="InterPro" id="IPR027806">
    <property type="entry name" value="HARBI1_dom"/>
</dbReference>
<comment type="similarity">
    <text evidence="3">Belongs to the HARBI1 family.</text>
</comment>
<organism evidence="8 9">
    <name type="scientific">Paramuricea clavata</name>
    <name type="common">Red gorgonian</name>
    <name type="synonym">Violescent sea-whip</name>
    <dbReference type="NCBI Taxonomy" id="317549"/>
    <lineage>
        <taxon>Eukaryota</taxon>
        <taxon>Metazoa</taxon>
        <taxon>Cnidaria</taxon>
        <taxon>Anthozoa</taxon>
        <taxon>Octocorallia</taxon>
        <taxon>Malacalcyonacea</taxon>
        <taxon>Plexauridae</taxon>
        <taxon>Paramuricea</taxon>
    </lineage>
</organism>
<protein>
    <submittedName>
        <fullName evidence="8">Uncharacterized protein</fullName>
    </submittedName>
</protein>